<proteinExistence type="inferred from homology"/>
<comment type="catalytic activity">
    <reaction evidence="1 5">
        <text>uridine(55) in tRNA = pseudouridine(55) in tRNA</text>
        <dbReference type="Rhea" id="RHEA:42532"/>
        <dbReference type="Rhea" id="RHEA-COMP:10101"/>
        <dbReference type="Rhea" id="RHEA-COMP:10102"/>
        <dbReference type="ChEBI" id="CHEBI:65314"/>
        <dbReference type="ChEBI" id="CHEBI:65315"/>
        <dbReference type="EC" id="5.4.99.25"/>
    </reaction>
</comment>
<dbReference type="RefSeq" id="WP_012472569.1">
    <property type="nucleotide sequence ID" value="NC_010830.1"/>
</dbReference>
<evidence type="ECO:0000313" key="8">
    <source>
        <dbReference type="Proteomes" id="UP000001227"/>
    </source>
</evidence>
<dbReference type="PANTHER" id="PTHR13767:SF2">
    <property type="entry name" value="PSEUDOURIDYLATE SYNTHASE TRUB1"/>
    <property type="match status" value="1"/>
</dbReference>
<dbReference type="OrthoDB" id="9802309at2"/>
<name>B3ERF7_AMOA5</name>
<gene>
    <name evidence="5" type="primary">truB</name>
    <name evidence="7" type="ordered locus">Aasi_0388</name>
</gene>
<comment type="function">
    <text evidence="5">Responsible for synthesis of pseudouridine from uracil-55 in the psi GC loop of transfer RNAs.</text>
</comment>
<dbReference type="KEGG" id="aas:Aasi_0388"/>
<dbReference type="NCBIfam" id="TIGR00431">
    <property type="entry name" value="TruB"/>
    <property type="match status" value="1"/>
</dbReference>
<organism evidence="7 8">
    <name type="scientific">Amoebophilus asiaticus (strain 5a2)</name>
    <dbReference type="NCBI Taxonomy" id="452471"/>
    <lineage>
        <taxon>Bacteria</taxon>
        <taxon>Pseudomonadati</taxon>
        <taxon>Bacteroidota</taxon>
        <taxon>Cytophagia</taxon>
        <taxon>Cytophagales</taxon>
        <taxon>Amoebophilaceae</taxon>
        <taxon>Candidatus Amoebophilus</taxon>
    </lineage>
</organism>
<dbReference type="HOGENOM" id="CLU_032087_2_0_10"/>
<feature type="active site" description="Nucleophile" evidence="5">
    <location>
        <position position="47"/>
    </location>
</feature>
<dbReference type="Gene3D" id="3.30.2350.10">
    <property type="entry name" value="Pseudouridine synthase"/>
    <property type="match status" value="1"/>
</dbReference>
<dbReference type="GO" id="GO:0003723">
    <property type="term" value="F:RNA binding"/>
    <property type="evidence" value="ECO:0007669"/>
    <property type="project" value="InterPro"/>
</dbReference>
<protein>
    <recommendedName>
        <fullName evidence="5">tRNA pseudouridine synthase B</fullName>
        <ecNumber evidence="5">5.4.99.25</ecNumber>
    </recommendedName>
    <alternativeName>
        <fullName evidence="5">tRNA pseudouridine(55) synthase</fullName>
        <shortName evidence="5">Psi55 synthase</shortName>
    </alternativeName>
    <alternativeName>
        <fullName evidence="5">tRNA pseudouridylate synthase</fullName>
    </alternativeName>
    <alternativeName>
        <fullName evidence="5">tRNA-uridine isomerase</fullName>
    </alternativeName>
</protein>
<dbReference type="EC" id="5.4.99.25" evidence="5"/>
<keyword evidence="3 5" id="KW-0819">tRNA processing</keyword>
<evidence type="ECO:0000313" key="7">
    <source>
        <dbReference type="EMBL" id="ACE05809.1"/>
    </source>
</evidence>
<dbReference type="Pfam" id="PF01509">
    <property type="entry name" value="TruB_N"/>
    <property type="match status" value="1"/>
</dbReference>
<keyword evidence="4 5" id="KW-0413">Isomerase</keyword>
<comment type="similarity">
    <text evidence="2 5">Belongs to the pseudouridine synthase TruB family. Type 1 subfamily.</text>
</comment>
<evidence type="ECO:0000259" key="6">
    <source>
        <dbReference type="Pfam" id="PF01509"/>
    </source>
</evidence>
<dbReference type="PANTHER" id="PTHR13767">
    <property type="entry name" value="TRNA-PSEUDOURIDINE SYNTHASE"/>
    <property type="match status" value="1"/>
</dbReference>
<feature type="domain" description="Pseudouridine synthase II N-terminal" evidence="6">
    <location>
        <begin position="32"/>
        <end position="180"/>
    </location>
</feature>
<dbReference type="InterPro" id="IPR014780">
    <property type="entry name" value="tRNA_psdUridine_synth_TruB"/>
</dbReference>
<dbReference type="AlphaFoldDB" id="B3ERF7"/>
<reference evidence="7 8" key="1">
    <citation type="journal article" date="2010" name="J. Bacteriol.">
        <title>The genome of the amoeba symbiont 'Candidatus Amoebophilus asiaticus' reveals common mechanisms for host cell interaction among amoeba-associated bacteria.</title>
        <authorList>
            <person name="Schmitz-Esser S."/>
            <person name="Tischler P."/>
            <person name="Arnold R."/>
            <person name="Montanaro J."/>
            <person name="Wagner M."/>
            <person name="Rattei T."/>
            <person name="Horn M."/>
        </authorList>
    </citation>
    <scope>NUCLEOTIDE SEQUENCE [LARGE SCALE GENOMIC DNA]</scope>
    <source>
        <strain evidence="7 8">5a2</strain>
    </source>
</reference>
<evidence type="ECO:0000256" key="5">
    <source>
        <dbReference type="HAMAP-Rule" id="MF_01080"/>
    </source>
</evidence>
<dbReference type="InterPro" id="IPR020103">
    <property type="entry name" value="PsdUridine_synth_cat_dom_sf"/>
</dbReference>
<evidence type="ECO:0000256" key="4">
    <source>
        <dbReference type="ARBA" id="ARBA00023235"/>
    </source>
</evidence>
<sequence>MELQQLNHSEGTMLLINKPLGWTSFDIVKKLRNTFKIKKIGHAGTLDPLATGLLIICTEKKTKTISYYQELAKVYTGQLVLGKTTPSIDLETPFDSSVPYDHITETAIYELAQTFIGCITQIPPAYSAIKTKGVRAYKKAREGSQPDLQPREVTIHNFTITAIDLPSVNFEITCSKGTYIRSIVRDFAERLGTGAYLSELCRTHIGPYSLNEAYEIENLTKLDDSRLNVL</sequence>
<dbReference type="Proteomes" id="UP000001227">
    <property type="component" value="Chromosome"/>
</dbReference>
<dbReference type="eggNOG" id="COG0130">
    <property type="taxonomic scope" value="Bacteria"/>
</dbReference>
<evidence type="ECO:0000256" key="1">
    <source>
        <dbReference type="ARBA" id="ARBA00000385"/>
    </source>
</evidence>
<dbReference type="GO" id="GO:0031119">
    <property type="term" value="P:tRNA pseudouridine synthesis"/>
    <property type="evidence" value="ECO:0007669"/>
    <property type="project" value="UniProtKB-UniRule"/>
</dbReference>
<dbReference type="SUPFAM" id="SSF55120">
    <property type="entry name" value="Pseudouridine synthase"/>
    <property type="match status" value="1"/>
</dbReference>
<keyword evidence="8" id="KW-1185">Reference proteome</keyword>
<evidence type="ECO:0000256" key="2">
    <source>
        <dbReference type="ARBA" id="ARBA00005642"/>
    </source>
</evidence>
<dbReference type="InterPro" id="IPR002501">
    <property type="entry name" value="PsdUridine_synth_N"/>
</dbReference>
<evidence type="ECO:0000256" key="3">
    <source>
        <dbReference type="ARBA" id="ARBA00022694"/>
    </source>
</evidence>
<dbReference type="STRING" id="452471.Aasi_0388"/>
<accession>B3ERF7</accession>
<dbReference type="CDD" id="cd02573">
    <property type="entry name" value="PseudoU_synth_EcTruB"/>
    <property type="match status" value="1"/>
</dbReference>
<dbReference type="GO" id="GO:1990481">
    <property type="term" value="P:mRNA pseudouridine synthesis"/>
    <property type="evidence" value="ECO:0007669"/>
    <property type="project" value="TreeGrafter"/>
</dbReference>
<dbReference type="HAMAP" id="MF_01080">
    <property type="entry name" value="TruB_bact"/>
    <property type="match status" value="1"/>
</dbReference>
<dbReference type="GO" id="GO:0160148">
    <property type="term" value="F:tRNA pseudouridine(55) synthase activity"/>
    <property type="evidence" value="ECO:0007669"/>
    <property type="project" value="UniProtKB-EC"/>
</dbReference>
<dbReference type="EMBL" id="CP001102">
    <property type="protein sequence ID" value="ACE05809.1"/>
    <property type="molecule type" value="Genomic_DNA"/>
</dbReference>